<dbReference type="Gene3D" id="3.50.30.40">
    <property type="entry name" value="Ribonuclease E inhibitor RraA/RraA-like"/>
    <property type="match status" value="1"/>
</dbReference>
<comment type="caution">
    <text evidence="1">The sequence shown here is derived from an EMBL/GenBank/DDBJ whole genome shotgun (WGS) entry which is preliminary data.</text>
</comment>
<gene>
    <name evidence="1" type="ORF">HA336_06790</name>
</gene>
<dbReference type="EMBL" id="DUJS01000004">
    <property type="protein sequence ID" value="HII70918.1"/>
    <property type="molecule type" value="Genomic_DNA"/>
</dbReference>
<dbReference type="GO" id="GO:0047443">
    <property type="term" value="F:4-hydroxy-4-methyl-2-oxoglutarate aldolase activity"/>
    <property type="evidence" value="ECO:0007669"/>
    <property type="project" value="TreeGrafter"/>
</dbReference>
<accession>A0A832TIZ3</accession>
<evidence type="ECO:0000313" key="1">
    <source>
        <dbReference type="EMBL" id="HII70918.1"/>
    </source>
</evidence>
<dbReference type="InterPro" id="IPR005493">
    <property type="entry name" value="RraA/RraA-like"/>
</dbReference>
<dbReference type="PANTHER" id="PTHR33254">
    <property type="entry name" value="4-HYDROXY-4-METHYL-2-OXOGLUTARATE ALDOLASE 3-RELATED"/>
    <property type="match status" value="1"/>
</dbReference>
<sequence length="196" mass="21374">MEVPPSPVLSDALGKRYVLRGIRHIVGPVPICGRAVTVLVEGTDWGTVVEAIDEAEEGDVLVIQARDRARAYWGGLSSLSAKRKGLAGTVVDGLVRDVDDVREIGYTVFARGVTPRAGTHRRSGKINVDLYVSGVLVRPGDIIVGDESGVVVVPEEEWEDALKRAREILELEDDIRTDIAANRAWWEIVPDKLGGW</sequence>
<dbReference type="PANTHER" id="PTHR33254:SF4">
    <property type="entry name" value="4-HYDROXY-4-METHYL-2-OXOGLUTARATE ALDOLASE 3-RELATED"/>
    <property type="match status" value="1"/>
</dbReference>
<dbReference type="Proteomes" id="UP000619545">
    <property type="component" value="Unassembled WGS sequence"/>
</dbReference>
<reference evidence="1" key="1">
    <citation type="journal article" date="2020" name="bioRxiv">
        <title>A rank-normalized archaeal taxonomy based on genome phylogeny resolves widespread incomplete and uneven classifications.</title>
        <authorList>
            <person name="Rinke C."/>
            <person name="Chuvochina M."/>
            <person name="Mussig A.J."/>
            <person name="Chaumeil P.-A."/>
            <person name="Waite D.W."/>
            <person name="Whitman W.B."/>
            <person name="Parks D.H."/>
            <person name="Hugenholtz P."/>
        </authorList>
    </citation>
    <scope>NUCLEOTIDE SEQUENCE</scope>
    <source>
        <strain evidence="1">UBA8853</strain>
    </source>
</reference>
<dbReference type="GO" id="GO:0008948">
    <property type="term" value="F:oxaloacetate decarboxylase activity"/>
    <property type="evidence" value="ECO:0007669"/>
    <property type="project" value="TreeGrafter"/>
</dbReference>
<organism evidence="1 2">
    <name type="scientific">Methanopyrus kandleri</name>
    <dbReference type="NCBI Taxonomy" id="2320"/>
    <lineage>
        <taxon>Archaea</taxon>
        <taxon>Methanobacteriati</taxon>
        <taxon>Methanobacteriota</taxon>
        <taxon>Methanomada group</taxon>
        <taxon>Methanopyri</taxon>
        <taxon>Methanopyrales</taxon>
        <taxon>Methanopyraceae</taxon>
        <taxon>Methanopyrus</taxon>
    </lineage>
</organism>
<dbReference type="CDD" id="cd16841">
    <property type="entry name" value="RraA_family"/>
    <property type="match status" value="1"/>
</dbReference>
<name>A0A832TIZ3_9EURY</name>
<evidence type="ECO:0000313" key="2">
    <source>
        <dbReference type="Proteomes" id="UP000619545"/>
    </source>
</evidence>
<dbReference type="OMA" id="FTVRCPP"/>
<dbReference type="RefSeq" id="WP_011019817.1">
    <property type="nucleotide sequence ID" value="NZ_DUJS01000004.1"/>
</dbReference>
<dbReference type="AlphaFoldDB" id="A0A832TIZ3"/>
<dbReference type="Pfam" id="PF03737">
    <property type="entry name" value="RraA-like"/>
    <property type="match status" value="1"/>
</dbReference>
<proteinExistence type="predicted"/>
<dbReference type="GeneID" id="1478044"/>
<protein>
    <submittedName>
        <fullName evidence="1">RraA family protein</fullName>
    </submittedName>
</protein>
<dbReference type="InterPro" id="IPR036704">
    <property type="entry name" value="RraA/RraA-like_sf"/>
</dbReference>
<dbReference type="SUPFAM" id="SSF89562">
    <property type="entry name" value="RraA-like"/>
    <property type="match status" value="1"/>
</dbReference>